<name>A0AAD3DHZ7_9CHLO</name>
<feature type="compositionally biased region" description="Low complexity" evidence="6">
    <location>
        <begin position="319"/>
        <end position="334"/>
    </location>
</feature>
<dbReference type="InterPro" id="IPR036322">
    <property type="entry name" value="WD40_repeat_dom_sf"/>
</dbReference>
<sequence>MNRRLLDPFQFTALPEHIEEYLDHGLALCMAFNRRGTLLASGTREGQVVLWDFDTRGVASVLSGHEGPVTSVSWSRDGRYLLSGSEDQRVILWNVADGSQLSRVSLGCPVLRVALFPNPGGPPAPSGASPSAPSGSPSSGPSAPPQLGLVCLAEGPPVLLDLFSQRREPLPGAGEGVEVAGGGSVALFSRNGELVISGHLRGLLTVIDTAARRIVDVVRVPNSTRVTDLVLNRPGNLLLATCADQRVRMYEVVVAGGGPTRGSLGGRTHGSPEPQQLQEHQQQAAYQYPSDAQLAEALANKSIKSGSLLYGAANNNANNSNNNNANTSSNNNNNAGGGGVLRPVRD</sequence>
<gene>
    <name evidence="7" type="ORF">Agub_g1380</name>
</gene>
<dbReference type="PANTHER" id="PTHR44040:SF1">
    <property type="entry name" value="RETINOBLASTOMA-BINDING PROTEIN 5"/>
    <property type="match status" value="1"/>
</dbReference>
<evidence type="ECO:0000256" key="6">
    <source>
        <dbReference type="SAM" id="MobiDB-lite"/>
    </source>
</evidence>
<dbReference type="SMART" id="SM00320">
    <property type="entry name" value="WD40"/>
    <property type="match status" value="3"/>
</dbReference>
<feature type="region of interest" description="Disordered" evidence="6">
    <location>
        <begin position="121"/>
        <end position="147"/>
    </location>
</feature>
<feature type="non-terminal residue" evidence="7">
    <location>
        <position position="346"/>
    </location>
</feature>
<dbReference type="PROSITE" id="PS50082">
    <property type="entry name" value="WD_REPEATS_2"/>
    <property type="match status" value="2"/>
</dbReference>
<dbReference type="EMBL" id="BMAR01000001">
    <property type="protein sequence ID" value="GFR40767.1"/>
    <property type="molecule type" value="Genomic_DNA"/>
</dbReference>
<feature type="repeat" description="WD" evidence="5">
    <location>
        <begin position="62"/>
        <end position="103"/>
    </location>
</feature>
<comment type="caution">
    <text evidence="7">The sequence shown here is derived from an EMBL/GenBank/DDBJ whole genome shotgun (WGS) entry which is preliminary data.</text>
</comment>
<evidence type="ECO:0000256" key="3">
    <source>
        <dbReference type="ARBA" id="ARBA00022737"/>
    </source>
</evidence>
<feature type="repeat" description="WD" evidence="5">
    <location>
        <begin position="30"/>
        <end position="61"/>
    </location>
</feature>
<reference evidence="7 8" key="1">
    <citation type="journal article" date="2021" name="Sci. Rep.">
        <title>Genome sequencing of the multicellular alga Astrephomene provides insights into convergent evolution of germ-soma differentiation.</title>
        <authorList>
            <person name="Yamashita S."/>
            <person name="Yamamoto K."/>
            <person name="Matsuzaki R."/>
            <person name="Suzuki S."/>
            <person name="Yamaguchi H."/>
            <person name="Hirooka S."/>
            <person name="Minakuchi Y."/>
            <person name="Miyagishima S."/>
            <person name="Kawachi M."/>
            <person name="Toyoda A."/>
            <person name="Nozaki H."/>
        </authorList>
    </citation>
    <scope>NUCLEOTIDE SEQUENCE [LARGE SCALE GENOMIC DNA]</scope>
    <source>
        <strain evidence="7 8">NIES-4017</strain>
    </source>
</reference>
<comment type="subcellular location">
    <subcellularLocation>
        <location evidence="1">Nucleus</location>
    </subcellularLocation>
</comment>
<accession>A0AAD3DHZ7</accession>
<dbReference type="SUPFAM" id="SSF50978">
    <property type="entry name" value="WD40 repeat-like"/>
    <property type="match status" value="1"/>
</dbReference>
<dbReference type="PROSITE" id="PS00678">
    <property type="entry name" value="WD_REPEATS_1"/>
    <property type="match status" value="1"/>
</dbReference>
<organism evidence="7 8">
    <name type="scientific">Astrephomene gubernaculifera</name>
    <dbReference type="NCBI Taxonomy" id="47775"/>
    <lineage>
        <taxon>Eukaryota</taxon>
        <taxon>Viridiplantae</taxon>
        <taxon>Chlorophyta</taxon>
        <taxon>core chlorophytes</taxon>
        <taxon>Chlorophyceae</taxon>
        <taxon>CS clade</taxon>
        <taxon>Chlamydomonadales</taxon>
        <taxon>Astrephomenaceae</taxon>
        <taxon>Astrephomene</taxon>
    </lineage>
</organism>
<feature type="region of interest" description="Disordered" evidence="6">
    <location>
        <begin position="258"/>
        <end position="283"/>
    </location>
</feature>
<dbReference type="GO" id="GO:0048188">
    <property type="term" value="C:Set1C/COMPASS complex"/>
    <property type="evidence" value="ECO:0007669"/>
    <property type="project" value="InterPro"/>
</dbReference>
<dbReference type="Pfam" id="PF00400">
    <property type="entry name" value="WD40"/>
    <property type="match status" value="2"/>
</dbReference>
<dbReference type="PROSITE" id="PS50294">
    <property type="entry name" value="WD_REPEATS_REGION"/>
    <property type="match status" value="1"/>
</dbReference>
<feature type="compositionally biased region" description="Low complexity" evidence="6">
    <location>
        <begin position="126"/>
        <end position="141"/>
    </location>
</feature>
<feature type="compositionally biased region" description="Low complexity" evidence="6">
    <location>
        <begin position="272"/>
        <end position="283"/>
    </location>
</feature>
<dbReference type="AlphaFoldDB" id="A0AAD3DHZ7"/>
<dbReference type="PANTHER" id="PTHR44040">
    <property type="entry name" value="RETINOBLASTOMA-BINDING PROTEIN 5"/>
    <property type="match status" value="1"/>
</dbReference>
<dbReference type="InterPro" id="IPR037850">
    <property type="entry name" value="RBBP5/Swd1"/>
</dbReference>
<evidence type="ECO:0000256" key="4">
    <source>
        <dbReference type="ARBA" id="ARBA00023242"/>
    </source>
</evidence>
<evidence type="ECO:0000313" key="8">
    <source>
        <dbReference type="Proteomes" id="UP001054857"/>
    </source>
</evidence>
<keyword evidence="4" id="KW-0539">Nucleus</keyword>
<feature type="region of interest" description="Disordered" evidence="6">
    <location>
        <begin position="319"/>
        <end position="346"/>
    </location>
</feature>
<dbReference type="InterPro" id="IPR015943">
    <property type="entry name" value="WD40/YVTN_repeat-like_dom_sf"/>
</dbReference>
<evidence type="ECO:0000256" key="2">
    <source>
        <dbReference type="ARBA" id="ARBA00022574"/>
    </source>
</evidence>
<dbReference type="Gene3D" id="2.130.10.10">
    <property type="entry name" value="YVTN repeat-like/Quinoprotein amine dehydrogenase"/>
    <property type="match status" value="2"/>
</dbReference>
<keyword evidence="2 5" id="KW-0853">WD repeat</keyword>
<dbReference type="InterPro" id="IPR001680">
    <property type="entry name" value="WD40_rpt"/>
</dbReference>
<proteinExistence type="predicted"/>
<dbReference type="InterPro" id="IPR019775">
    <property type="entry name" value="WD40_repeat_CS"/>
</dbReference>
<feature type="compositionally biased region" description="Gly residues" evidence="6">
    <location>
        <begin position="258"/>
        <end position="268"/>
    </location>
</feature>
<keyword evidence="8" id="KW-1185">Reference proteome</keyword>
<evidence type="ECO:0000256" key="5">
    <source>
        <dbReference type="PROSITE-ProRule" id="PRU00221"/>
    </source>
</evidence>
<evidence type="ECO:0000256" key="1">
    <source>
        <dbReference type="ARBA" id="ARBA00004123"/>
    </source>
</evidence>
<keyword evidence="3" id="KW-0677">Repeat</keyword>
<protein>
    <submittedName>
        <fullName evidence="7">Uncharacterized protein</fullName>
    </submittedName>
</protein>
<dbReference type="Proteomes" id="UP001054857">
    <property type="component" value="Unassembled WGS sequence"/>
</dbReference>
<evidence type="ECO:0000313" key="7">
    <source>
        <dbReference type="EMBL" id="GFR40767.1"/>
    </source>
</evidence>